<evidence type="ECO:0000256" key="1">
    <source>
        <dbReference type="SAM" id="Phobius"/>
    </source>
</evidence>
<keyword evidence="1" id="KW-0812">Transmembrane</keyword>
<dbReference type="AlphaFoldDB" id="A0A0E9XKH4"/>
<organism evidence="2">
    <name type="scientific">Anguilla anguilla</name>
    <name type="common">European freshwater eel</name>
    <name type="synonym">Muraena anguilla</name>
    <dbReference type="NCBI Taxonomy" id="7936"/>
    <lineage>
        <taxon>Eukaryota</taxon>
        <taxon>Metazoa</taxon>
        <taxon>Chordata</taxon>
        <taxon>Craniata</taxon>
        <taxon>Vertebrata</taxon>
        <taxon>Euteleostomi</taxon>
        <taxon>Actinopterygii</taxon>
        <taxon>Neopterygii</taxon>
        <taxon>Teleostei</taxon>
        <taxon>Anguilliformes</taxon>
        <taxon>Anguillidae</taxon>
        <taxon>Anguilla</taxon>
    </lineage>
</organism>
<protein>
    <submittedName>
        <fullName evidence="2">Uncharacterized protein</fullName>
    </submittedName>
</protein>
<reference evidence="2" key="2">
    <citation type="journal article" date="2015" name="Fish Shellfish Immunol.">
        <title>Early steps in the European eel (Anguilla anguilla)-Vibrio vulnificus interaction in the gills: Role of the RtxA13 toxin.</title>
        <authorList>
            <person name="Callol A."/>
            <person name="Pajuelo D."/>
            <person name="Ebbesson L."/>
            <person name="Teles M."/>
            <person name="MacKenzie S."/>
            <person name="Amaro C."/>
        </authorList>
    </citation>
    <scope>NUCLEOTIDE SEQUENCE</scope>
</reference>
<dbReference type="EMBL" id="GBXM01006262">
    <property type="protein sequence ID" value="JAI02316.1"/>
    <property type="molecule type" value="Transcribed_RNA"/>
</dbReference>
<proteinExistence type="predicted"/>
<feature type="transmembrane region" description="Helical" evidence="1">
    <location>
        <begin position="6"/>
        <end position="24"/>
    </location>
</feature>
<name>A0A0E9XKH4_ANGAN</name>
<reference evidence="2" key="1">
    <citation type="submission" date="2014-11" db="EMBL/GenBank/DDBJ databases">
        <authorList>
            <person name="Amaro Gonzalez C."/>
        </authorList>
    </citation>
    <scope>NUCLEOTIDE SEQUENCE</scope>
</reference>
<keyword evidence="1" id="KW-1133">Transmembrane helix</keyword>
<accession>A0A0E9XKH4</accession>
<evidence type="ECO:0000313" key="2">
    <source>
        <dbReference type="EMBL" id="JAI02316.1"/>
    </source>
</evidence>
<keyword evidence="1" id="KW-0472">Membrane</keyword>
<sequence length="67" mass="7939">MLLISVFNFLIYTLLPFCILPYFFKHYRIHRFIFPSSITPLLLPYSTAPESHLSPLLHSYCNYVSKI</sequence>